<dbReference type="OrthoDB" id="6024200at2"/>
<reference evidence="1 2" key="1">
    <citation type="journal article" date="2015" name="BMC Genomics">
        <title>Comparative genomics and metabolic profiling of the genus Lysobacter.</title>
        <authorList>
            <person name="de Bruijn I."/>
            <person name="Cheng X."/>
            <person name="de Jager V."/>
            <person name="Exposito R.G."/>
            <person name="Watrous J."/>
            <person name="Patel N."/>
            <person name="Postma J."/>
            <person name="Dorrestein P.C."/>
            <person name="Kobayashi D."/>
            <person name="Raaijmakers J.M."/>
        </authorList>
    </citation>
    <scope>NUCLEOTIDE SEQUENCE [LARGE SCALE GENOMIC DNA]</scope>
    <source>
        <strain evidence="1 2">76</strain>
    </source>
</reference>
<protein>
    <recommendedName>
        <fullName evidence="3">SnoaL-like domain protein</fullName>
    </recommendedName>
</protein>
<sequence length="162" mass="17816">MLALSTATTAFAAAPASEAAASSAAQPTASGWVGDILTRICARQFDVAQRTDMESFRDYDAETFRAIHDERAITVFDSGGVRIGIDAIMTALAGHFTNREAKWTWTERYRVVDGCNSAYILYETVYEIPRIGYRQKALTGVTYSHDGRKWLAIADQGTKLPP</sequence>
<dbReference type="AlphaFoldDB" id="A0A0S2DQT1"/>
<evidence type="ECO:0008006" key="3">
    <source>
        <dbReference type="Google" id="ProtNLM"/>
    </source>
</evidence>
<keyword evidence="2" id="KW-1185">Reference proteome</keyword>
<organism evidence="1 2">
    <name type="scientific">Lysobacter antibioticus</name>
    <dbReference type="NCBI Taxonomy" id="84531"/>
    <lineage>
        <taxon>Bacteria</taxon>
        <taxon>Pseudomonadati</taxon>
        <taxon>Pseudomonadota</taxon>
        <taxon>Gammaproteobacteria</taxon>
        <taxon>Lysobacterales</taxon>
        <taxon>Lysobacteraceae</taxon>
        <taxon>Lysobacter</taxon>
    </lineage>
</organism>
<dbReference type="KEGG" id="laq:GLA29479_76"/>
<evidence type="ECO:0000313" key="2">
    <source>
        <dbReference type="Proteomes" id="UP000060787"/>
    </source>
</evidence>
<dbReference type="PATRIC" id="fig|84531.7.peg.79"/>
<dbReference type="SUPFAM" id="SSF54427">
    <property type="entry name" value="NTF2-like"/>
    <property type="match status" value="1"/>
</dbReference>
<dbReference type="Gene3D" id="3.10.450.50">
    <property type="match status" value="1"/>
</dbReference>
<dbReference type="InterPro" id="IPR032710">
    <property type="entry name" value="NTF2-like_dom_sf"/>
</dbReference>
<proteinExistence type="predicted"/>
<gene>
    <name evidence="1" type="ORF">LA76x_3112</name>
</gene>
<dbReference type="EMBL" id="CP011129">
    <property type="protein sequence ID" value="ALN81240.1"/>
    <property type="molecule type" value="Genomic_DNA"/>
</dbReference>
<dbReference type="Proteomes" id="UP000060787">
    <property type="component" value="Chromosome"/>
</dbReference>
<dbReference type="KEGG" id="lab:LA76x_3112"/>
<dbReference type="RefSeq" id="WP_057970432.1">
    <property type="nucleotide sequence ID" value="NZ_CP013141.1"/>
</dbReference>
<name>A0A0S2DQT1_LYSAN</name>
<evidence type="ECO:0000313" key="1">
    <source>
        <dbReference type="EMBL" id="ALN81240.1"/>
    </source>
</evidence>
<accession>A0A0S2DQT1</accession>